<sequence length="175" mass="18591">MRIALPLLVALLAGCSPTQPKAEKAASAAARQDNLLPLEIRTKGGSHRFAVETAVTPQQQEKGLMFRKSLDADGGMLFPMTPPRTASFWMKDTLIPLDMLFIRTDGTIAFIAPNAAPYSRVPVSAGVPVTAVLELRGGRAAELGISEGDSVSWGSCVDPAIKSPGELDFCPSRAR</sequence>
<dbReference type="Gene3D" id="2.60.120.1140">
    <property type="entry name" value="Protein of unknown function DUF192"/>
    <property type="match status" value="1"/>
</dbReference>
<keyword evidence="2" id="KW-1185">Reference proteome</keyword>
<comment type="caution">
    <text evidence="1">The sequence shown here is derived from an EMBL/GenBank/DDBJ whole genome shotgun (WGS) entry which is preliminary data.</text>
</comment>
<proteinExistence type="predicted"/>
<evidence type="ECO:0000313" key="2">
    <source>
        <dbReference type="Proteomes" id="UP001203512"/>
    </source>
</evidence>
<protein>
    <submittedName>
        <fullName evidence="1">DUF192 domain-containing protein</fullName>
    </submittedName>
</protein>
<dbReference type="InterPro" id="IPR038695">
    <property type="entry name" value="Saro_0823-like_sf"/>
</dbReference>
<evidence type="ECO:0000313" key="1">
    <source>
        <dbReference type="EMBL" id="MCK0533605.1"/>
    </source>
</evidence>
<dbReference type="RefSeq" id="WP_247234815.1">
    <property type="nucleotide sequence ID" value="NZ_JALKHS010000021.1"/>
</dbReference>
<dbReference type="EMBL" id="JALKHS010000021">
    <property type="protein sequence ID" value="MCK0533605.1"/>
    <property type="molecule type" value="Genomic_DNA"/>
</dbReference>
<dbReference type="PANTHER" id="PTHR37953">
    <property type="entry name" value="UPF0127 PROTEIN MJ1496"/>
    <property type="match status" value="1"/>
</dbReference>
<dbReference type="PANTHER" id="PTHR37953:SF1">
    <property type="entry name" value="UPF0127 PROTEIN MJ1496"/>
    <property type="match status" value="1"/>
</dbReference>
<organism evidence="1 2">
    <name type="scientific">Sphingobium agri</name>
    <dbReference type="NCBI Taxonomy" id="2933566"/>
    <lineage>
        <taxon>Bacteria</taxon>
        <taxon>Pseudomonadati</taxon>
        <taxon>Pseudomonadota</taxon>
        <taxon>Alphaproteobacteria</taxon>
        <taxon>Sphingomonadales</taxon>
        <taxon>Sphingomonadaceae</taxon>
        <taxon>Sphingobium</taxon>
    </lineage>
</organism>
<gene>
    <name evidence="1" type="ORF">MU848_18595</name>
</gene>
<dbReference type="PROSITE" id="PS51257">
    <property type="entry name" value="PROKAR_LIPOPROTEIN"/>
    <property type="match status" value="1"/>
</dbReference>
<name>A0ABT0E2K6_9SPHN</name>
<reference evidence="1 2" key="1">
    <citation type="submission" date="2022-04" db="EMBL/GenBank/DDBJ databases">
        <authorList>
            <person name="Huq M.A."/>
        </authorList>
    </citation>
    <scope>NUCLEOTIDE SEQUENCE [LARGE SCALE GENOMIC DNA]</scope>
    <source>
        <strain evidence="1 2">MAH-33</strain>
    </source>
</reference>
<dbReference type="Proteomes" id="UP001203512">
    <property type="component" value="Unassembled WGS sequence"/>
</dbReference>
<dbReference type="InterPro" id="IPR003795">
    <property type="entry name" value="DUF192"/>
</dbReference>
<dbReference type="Pfam" id="PF02643">
    <property type="entry name" value="DUF192"/>
    <property type="match status" value="1"/>
</dbReference>
<accession>A0ABT0E2K6</accession>